<sequence length="242" mass="26458">MTRNLDPTLLAFDQQLARGMLVTLPQTADATTSEPSVRALRFQYNPETVTRTRAGQWETKPGKTPEQTKVLTDGQRGGGLHAKSETIALKLIFDVTEALLRDREWAGTSGVLPELAILEGMALGKDQTGEEEKKPATKLVSLNPTELLLLLGPRKFPVIITGMTIVEQRFDTGLFPLRAEVDLRMRILEVGENAANSKVAQAFKNLRDQRLEMEDLAAVKGADAQTLIAQALEPGLKSNGTV</sequence>
<protein>
    <submittedName>
        <fullName evidence="2">Uncharacterized protein</fullName>
    </submittedName>
</protein>
<name>A0A3A8JBX2_9BACT</name>
<dbReference type="EMBL" id="RAVZ01000012">
    <property type="protein sequence ID" value="RKG93212.1"/>
    <property type="molecule type" value="Genomic_DNA"/>
</dbReference>
<gene>
    <name evidence="2" type="ORF">D7V88_03495</name>
</gene>
<feature type="region of interest" description="Disordered" evidence="1">
    <location>
        <begin position="57"/>
        <end position="77"/>
    </location>
</feature>
<accession>A0A3A8JBX2</accession>
<evidence type="ECO:0000313" key="2">
    <source>
        <dbReference type="EMBL" id="RKG93212.1"/>
    </source>
</evidence>
<organism evidence="2 3">
    <name type="scientific">Corallococcus terminator</name>
    <dbReference type="NCBI Taxonomy" id="2316733"/>
    <lineage>
        <taxon>Bacteria</taxon>
        <taxon>Pseudomonadati</taxon>
        <taxon>Myxococcota</taxon>
        <taxon>Myxococcia</taxon>
        <taxon>Myxococcales</taxon>
        <taxon>Cystobacterineae</taxon>
        <taxon>Myxococcaceae</taxon>
        <taxon>Corallococcus</taxon>
    </lineage>
</organism>
<dbReference type="OrthoDB" id="661223at2"/>
<evidence type="ECO:0000313" key="3">
    <source>
        <dbReference type="Proteomes" id="UP000268094"/>
    </source>
</evidence>
<comment type="caution">
    <text evidence="2">The sequence shown here is derived from an EMBL/GenBank/DDBJ whole genome shotgun (WGS) entry which is preliminary data.</text>
</comment>
<evidence type="ECO:0000256" key="1">
    <source>
        <dbReference type="SAM" id="MobiDB-lite"/>
    </source>
</evidence>
<dbReference type="RefSeq" id="WP_120539161.1">
    <property type="nucleotide sequence ID" value="NZ_RAVZ01000012.1"/>
</dbReference>
<proteinExistence type="predicted"/>
<reference evidence="3" key="1">
    <citation type="submission" date="2018-09" db="EMBL/GenBank/DDBJ databases">
        <authorList>
            <person name="Livingstone P.G."/>
            <person name="Whitworth D.E."/>
        </authorList>
    </citation>
    <scope>NUCLEOTIDE SEQUENCE [LARGE SCALE GENOMIC DNA]</scope>
    <source>
        <strain evidence="3">CA054A</strain>
    </source>
</reference>
<dbReference type="AlphaFoldDB" id="A0A3A8JBX2"/>
<dbReference type="Proteomes" id="UP000268094">
    <property type="component" value="Unassembled WGS sequence"/>
</dbReference>
<keyword evidence="3" id="KW-1185">Reference proteome</keyword>